<dbReference type="Pfam" id="PF01512">
    <property type="entry name" value="Complex1_51K"/>
    <property type="match status" value="1"/>
</dbReference>
<evidence type="ECO:0000256" key="2">
    <source>
        <dbReference type="ARBA" id="ARBA00022485"/>
    </source>
</evidence>
<dbReference type="SUPFAM" id="SSF142019">
    <property type="entry name" value="Nqo1 FMN-binding domain-like"/>
    <property type="match status" value="1"/>
</dbReference>
<keyword evidence="4" id="KW-0677">Repeat</keyword>
<keyword evidence="7" id="KW-0411">Iron-sulfur</keyword>
<accession>A0ABD5NYB4</accession>
<evidence type="ECO:0000313" key="11">
    <source>
        <dbReference type="Proteomes" id="UP001595821"/>
    </source>
</evidence>
<evidence type="ECO:0000259" key="8">
    <source>
        <dbReference type="Pfam" id="PF01512"/>
    </source>
</evidence>
<keyword evidence="6" id="KW-0408">Iron</keyword>
<proteinExistence type="predicted"/>
<keyword evidence="2" id="KW-0004">4Fe-4S</keyword>
<evidence type="ECO:0000256" key="3">
    <source>
        <dbReference type="ARBA" id="ARBA00022723"/>
    </source>
</evidence>
<feature type="domain" description="NADH-ubiquinone oxidoreductase 51kDa subunit FMN-binding" evidence="8">
    <location>
        <begin position="21"/>
        <end position="178"/>
    </location>
</feature>
<dbReference type="Proteomes" id="UP001595821">
    <property type="component" value="Unassembled WGS sequence"/>
</dbReference>
<dbReference type="InterPro" id="IPR011538">
    <property type="entry name" value="Nuo51_FMN-bd"/>
</dbReference>
<dbReference type="InterPro" id="IPR010208">
    <property type="entry name" value="Ion_transpt_RnfC/RsxC"/>
</dbReference>
<dbReference type="AlphaFoldDB" id="A0ABD5NYB4"/>
<dbReference type="SUPFAM" id="SSF142984">
    <property type="entry name" value="Nqo1 middle domain-like"/>
    <property type="match status" value="1"/>
</dbReference>
<dbReference type="PANTHER" id="PTHR43034:SF2">
    <property type="entry name" value="ION-TRANSLOCATING OXIDOREDUCTASE COMPLEX SUBUNIT C"/>
    <property type="match status" value="1"/>
</dbReference>
<evidence type="ECO:0000256" key="4">
    <source>
        <dbReference type="ARBA" id="ARBA00022737"/>
    </source>
</evidence>
<dbReference type="PANTHER" id="PTHR43034">
    <property type="entry name" value="ION-TRANSLOCATING OXIDOREDUCTASE COMPLEX SUBUNIT C"/>
    <property type="match status" value="1"/>
</dbReference>
<dbReference type="InterPro" id="IPR026902">
    <property type="entry name" value="RnfC_N"/>
</dbReference>
<dbReference type="Pfam" id="PF13375">
    <property type="entry name" value="RnfC_N"/>
    <property type="match status" value="1"/>
</dbReference>
<dbReference type="EMBL" id="JBHSDJ010000016">
    <property type="protein sequence ID" value="MFC4246811.1"/>
    <property type="molecule type" value="Genomic_DNA"/>
</dbReference>
<feature type="domain" description="RnfC Barrel sandwich hybrid" evidence="9">
    <location>
        <begin position="284"/>
        <end position="361"/>
    </location>
</feature>
<keyword evidence="3" id="KW-0479">Metal-binding</keyword>
<dbReference type="GO" id="GO:0046872">
    <property type="term" value="F:metal ion binding"/>
    <property type="evidence" value="ECO:0007669"/>
    <property type="project" value="UniProtKB-KW"/>
</dbReference>
<evidence type="ECO:0000256" key="1">
    <source>
        <dbReference type="ARBA" id="ARBA00022448"/>
    </source>
</evidence>
<name>A0ABD5NYB4_9EURY</name>
<dbReference type="InterPro" id="IPR037225">
    <property type="entry name" value="Nuo51_FMN-bd_sf"/>
</dbReference>
<dbReference type="Gene3D" id="3.40.50.11540">
    <property type="entry name" value="NADH-ubiquinone oxidoreductase 51kDa subunit"/>
    <property type="match status" value="1"/>
</dbReference>
<evidence type="ECO:0000259" key="9">
    <source>
        <dbReference type="Pfam" id="PF13375"/>
    </source>
</evidence>
<evidence type="ECO:0000256" key="7">
    <source>
        <dbReference type="ARBA" id="ARBA00023014"/>
    </source>
</evidence>
<keyword evidence="5" id="KW-0249">Electron transport</keyword>
<dbReference type="GeneID" id="71854319"/>
<sequence>MSTTHKKLRQLELPEFAVTLRNAGAAGAGGAGFPTYAKWEHLESVDSLLVNHQESEPNYYIDKWLGREHADDLAALFDALLDRAFDRIVVGAKRTDRDEWLGDLERATDGTVYEPDELPLEPDAESGVVFAYTDDRYEYGMEGVLLRLIADVVVGGDELPVEHGWIVQNTETLCNVYRALTDGSPTTHKYVHVDGRVPEHRFLKVPIGTPASELLAAAGRNDGLRDDEVLLDGGPGWCFEIDDESAAFGVRKRTNGLLVMDETVVEKNRLGGGRVNVLGPSAWKKVPHETEPDDLPSPDRVRVPLITNPDFEGVVTPSEPVVRPGEEVEAGEMVARPGDGISVAQHAPIDGTVSEVTADHVVVDGQSEPETGETLTQRVYWTWCIECGRYVPAPETARRDPTEYVCERCR</sequence>
<dbReference type="GO" id="GO:0051539">
    <property type="term" value="F:4 iron, 4 sulfur cluster binding"/>
    <property type="evidence" value="ECO:0007669"/>
    <property type="project" value="UniProtKB-KW"/>
</dbReference>
<evidence type="ECO:0000256" key="6">
    <source>
        <dbReference type="ARBA" id="ARBA00023004"/>
    </source>
</evidence>
<reference evidence="10 11" key="1">
    <citation type="journal article" date="2014" name="Int. J. Syst. Evol. Microbiol.">
        <title>Complete genome sequence of Corynebacterium casei LMG S-19264T (=DSM 44701T), isolated from a smear-ripened cheese.</title>
        <authorList>
            <consortium name="US DOE Joint Genome Institute (JGI-PGF)"/>
            <person name="Walter F."/>
            <person name="Albersmeier A."/>
            <person name="Kalinowski J."/>
            <person name="Ruckert C."/>
        </authorList>
    </citation>
    <scope>NUCLEOTIDE SEQUENCE [LARGE SCALE GENOMIC DNA]</scope>
    <source>
        <strain evidence="10 11">IBRC-M 10912</strain>
    </source>
</reference>
<keyword evidence="1" id="KW-0813">Transport</keyword>
<gene>
    <name evidence="10" type="ORF">ACFOZ7_07330</name>
</gene>
<organism evidence="10 11">
    <name type="scientific">Natribaculum luteum</name>
    <dbReference type="NCBI Taxonomy" id="1586232"/>
    <lineage>
        <taxon>Archaea</taxon>
        <taxon>Methanobacteriati</taxon>
        <taxon>Methanobacteriota</taxon>
        <taxon>Stenosarchaea group</taxon>
        <taxon>Halobacteria</taxon>
        <taxon>Halobacteriales</taxon>
        <taxon>Natrialbaceae</taxon>
        <taxon>Natribaculum</taxon>
    </lineage>
</organism>
<evidence type="ECO:0000313" key="10">
    <source>
        <dbReference type="EMBL" id="MFC4246811.1"/>
    </source>
</evidence>
<protein>
    <submittedName>
        <fullName evidence="10">NADH dehydrogenase subunit</fullName>
    </submittedName>
</protein>
<evidence type="ECO:0000256" key="5">
    <source>
        <dbReference type="ARBA" id="ARBA00022982"/>
    </source>
</evidence>
<comment type="caution">
    <text evidence="10">The sequence shown here is derived from an EMBL/GenBank/DDBJ whole genome shotgun (WGS) entry which is preliminary data.</text>
</comment>
<dbReference type="RefSeq" id="WP_246966402.1">
    <property type="nucleotide sequence ID" value="NZ_CP095397.1"/>
</dbReference>